<dbReference type="SMART" id="SM00257">
    <property type="entry name" value="LysM"/>
    <property type="match status" value="1"/>
</dbReference>
<dbReference type="WBParaSite" id="HNAJ_0000835001-mRNA-1">
    <property type="protein sequence ID" value="HNAJ_0000835001-mRNA-1"/>
    <property type="gene ID" value="HNAJ_0000835001"/>
</dbReference>
<dbReference type="AlphaFoldDB" id="A0A158QHZ4"/>
<gene>
    <name evidence="2" type="ORF">HNAJ_LOCUS8346</name>
</gene>
<accession>A0A158QHZ4</accession>
<evidence type="ECO:0000313" key="3">
    <source>
        <dbReference type="Proteomes" id="UP000278807"/>
    </source>
</evidence>
<dbReference type="Gene3D" id="3.10.350.10">
    <property type="entry name" value="LysM domain"/>
    <property type="match status" value="1"/>
</dbReference>
<dbReference type="EMBL" id="UZAE01012268">
    <property type="protein sequence ID" value="VDO04268.1"/>
    <property type="molecule type" value="Genomic_DNA"/>
</dbReference>
<name>A0A158QHZ4_RODNA</name>
<sequence length="152" mass="17214">MSEETWILQKCRMPKSYGTLCENPTNASNYPFIKYIVQPNDTLTSIAVKNDISVGQLKHFNRILLSGDKLIVAGSVLRIPLSFNKLVLSVFYKFILQYTSSNSNQEQTPSSSDVDSDERQRQLMIDPLVDTVTSASQSFHLDRSSDHLPERL</sequence>
<dbReference type="PROSITE" id="PS51782">
    <property type="entry name" value="LYSM"/>
    <property type="match status" value="1"/>
</dbReference>
<evidence type="ECO:0000313" key="4">
    <source>
        <dbReference type="WBParaSite" id="HNAJ_0000835001-mRNA-1"/>
    </source>
</evidence>
<dbReference type="SUPFAM" id="SSF54106">
    <property type="entry name" value="LysM domain"/>
    <property type="match status" value="1"/>
</dbReference>
<protein>
    <submittedName>
        <fullName evidence="4">LysM domain-containing protein</fullName>
    </submittedName>
</protein>
<dbReference type="Proteomes" id="UP000278807">
    <property type="component" value="Unassembled WGS sequence"/>
</dbReference>
<dbReference type="Pfam" id="PF01476">
    <property type="entry name" value="LysM"/>
    <property type="match status" value="1"/>
</dbReference>
<keyword evidence="3" id="KW-1185">Reference proteome</keyword>
<feature type="domain" description="LysM" evidence="1">
    <location>
        <begin position="33"/>
        <end position="79"/>
    </location>
</feature>
<evidence type="ECO:0000313" key="2">
    <source>
        <dbReference type="EMBL" id="VDO04268.1"/>
    </source>
</evidence>
<reference evidence="2 3" key="2">
    <citation type="submission" date="2018-11" db="EMBL/GenBank/DDBJ databases">
        <authorList>
            <consortium name="Pathogen Informatics"/>
        </authorList>
    </citation>
    <scope>NUCLEOTIDE SEQUENCE [LARGE SCALE GENOMIC DNA]</scope>
</reference>
<evidence type="ECO:0000259" key="1">
    <source>
        <dbReference type="PROSITE" id="PS51782"/>
    </source>
</evidence>
<dbReference type="InterPro" id="IPR018392">
    <property type="entry name" value="LysM"/>
</dbReference>
<organism evidence="4">
    <name type="scientific">Rodentolepis nana</name>
    <name type="common">Dwarf tapeworm</name>
    <name type="synonym">Hymenolepis nana</name>
    <dbReference type="NCBI Taxonomy" id="102285"/>
    <lineage>
        <taxon>Eukaryota</taxon>
        <taxon>Metazoa</taxon>
        <taxon>Spiralia</taxon>
        <taxon>Lophotrochozoa</taxon>
        <taxon>Platyhelminthes</taxon>
        <taxon>Cestoda</taxon>
        <taxon>Eucestoda</taxon>
        <taxon>Cyclophyllidea</taxon>
        <taxon>Hymenolepididae</taxon>
        <taxon>Rodentolepis</taxon>
    </lineage>
</organism>
<dbReference type="OrthoDB" id="6264692at2759"/>
<dbReference type="CDD" id="cd00118">
    <property type="entry name" value="LysM"/>
    <property type="match status" value="1"/>
</dbReference>
<proteinExistence type="predicted"/>
<reference evidence="4" key="1">
    <citation type="submission" date="2016-04" db="UniProtKB">
        <authorList>
            <consortium name="WormBaseParasite"/>
        </authorList>
    </citation>
    <scope>IDENTIFICATION</scope>
</reference>
<dbReference type="InterPro" id="IPR036779">
    <property type="entry name" value="LysM_dom_sf"/>
</dbReference>